<protein>
    <submittedName>
        <fullName evidence="3">Uncharacterized protein</fullName>
    </submittedName>
</protein>
<sequence>MSSKVLSILALVVLVCVLTTAANPAAEGNVTETAAHHKKSEHGWKKKKHAAAERRNTTPTHYHHGTIRKMKEDKEPAKETVKTKRDAIEDYVHFDYDKWLKDYKADLEAFRLHMAKELANLELANLERLEAVQVVADLAEVEPAPLPAEEITTLVDLESVVVQAVDPAALAVVVKSAAPASAEESAPLPAFGKDQLTIAVEEPIANTIE</sequence>
<dbReference type="InParanoid" id="E9G5Q5"/>
<keyword evidence="4" id="KW-1185">Reference proteome</keyword>
<evidence type="ECO:0000313" key="4">
    <source>
        <dbReference type="Proteomes" id="UP000000305"/>
    </source>
</evidence>
<dbReference type="PANTHER" id="PTHR34785:SF3">
    <property type="entry name" value="ECA1 GAMETOGENESIS RELATED FAMILY PROTEIN-RELATED"/>
    <property type="match status" value="1"/>
</dbReference>
<dbReference type="PANTHER" id="PTHR34785">
    <property type="entry name" value="ECA1 GAMETOGENESIS RELATED FAMILY PROTEIN-RELATED"/>
    <property type="match status" value="1"/>
</dbReference>
<dbReference type="HOGENOM" id="CLU_1462736_0_0_1"/>
<accession>E9G5Q5</accession>
<dbReference type="EMBL" id="GL732532">
    <property type="protein sequence ID" value="EFX85250.1"/>
    <property type="molecule type" value="Genomic_DNA"/>
</dbReference>
<evidence type="ECO:0000313" key="3">
    <source>
        <dbReference type="EMBL" id="EFX85250.1"/>
    </source>
</evidence>
<keyword evidence="2" id="KW-0732">Signal</keyword>
<feature type="region of interest" description="Disordered" evidence="1">
    <location>
        <begin position="29"/>
        <end position="69"/>
    </location>
</feature>
<evidence type="ECO:0000256" key="1">
    <source>
        <dbReference type="SAM" id="MobiDB-lite"/>
    </source>
</evidence>
<evidence type="ECO:0000256" key="2">
    <source>
        <dbReference type="SAM" id="SignalP"/>
    </source>
</evidence>
<feature type="signal peptide" evidence="2">
    <location>
        <begin position="1"/>
        <end position="21"/>
    </location>
</feature>
<gene>
    <name evidence="3" type="ORF">DAPPUDRAFT_300254</name>
</gene>
<dbReference type="AlphaFoldDB" id="E9G5Q5"/>
<dbReference type="PhylomeDB" id="E9G5Q5"/>
<feature type="compositionally biased region" description="Basic residues" evidence="1">
    <location>
        <begin position="36"/>
        <end position="49"/>
    </location>
</feature>
<dbReference type="Proteomes" id="UP000000305">
    <property type="component" value="Unassembled WGS sequence"/>
</dbReference>
<name>E9G5Q5_DAPPU</name>
<reference evidence="3 4" key="1">
    <citation type="journal article" date="2011" name="Science">
        <title>The ecoresponsive genome of Daphnia pulex.</title>
        <authorList>
            <person name="Colbourne J.K."/>
            <person name="Pfrender M.E."/>
            <person name="Gilbert D."/>
            <person name="Thomas W.K."/>
            <person name="Tucker A."/>
            <person name="Oakley T.H."/>
            <person name="Tokishita S."/>
            <person name="Aerts A."/>
            <person name="Arnold G.J."/>
            <person name="Basu M.K."/>
            <person name="Bauer D.J."/>
            <person name="Caceres C.E."/>
            <person name="Carmel L."/>
            <person name="Casola C."/>
            <person name="Choi J.H."/>
            <person name="Detter J.C."/>
            <person name="Dong Q."/>
            <person name="Dusheyko S."/>
            <person name="Eads B.D."/>
            <person name="Frohlich T."/>
            <person name="Geiler-Samerotte K.A."/>
            <person name="Gerlach D."/>
            <person name="Hatcher P."/>
            <person name="Jogdeo S."/>
            <person name="Krijgsveld J."/>
            <person name="Kriventseva E.V."/>
            <person name="Kultz D."/>
            <person name="Laforsch C."/>
            <person name="Lindquist E."/>
            <person name="Lopez J."/>
            <person name="Manak J.R."/>
            <person name="Muller J."/>
            <person name="Pangilinan J."/>
            <person name="Patwardhan R.P."/>
            <person name="Pitluck S."/>
            <person name="Pritham E.J."/>
            <person name="Rechtsteiner A."/>
            <person name="Rho M."/>
            <person name="Rogozin I.B."/>
            <person name="Sakarya O."/>
            <person name="Salamov A."/>
            <person name="Schaack S."/>
            <person name="Shapiro H."/>
            <person name="Shiga Y."/>
            <person name="Skalitzky C."/>
            <person name="Smith Z."/>
            <person name="Souvorov A."/>
            <person name="Sung W."/>
            <person name="Tang Z."/>
            <person name="Tsuchiya D."/>
            <person name="Tu H."/>
            <person name="Vos H."/>
            <person name="Wang M."/>
            <person name="Wolf Y.I."/>
            <person name="Yamagata H."/>
            <person name="Yamada T."/>
            <person name="Ye Y."/>
            <person name="Shaw J.R."/>
            <person name="Andrews J."/>
            <person name="Crease T.J."/>
            <person name="Tang H."/>
            <person name="Lucas S.M."/>
            <person name="Robertson H.M."/>
            <person name="Bork P."/>
            <person name="Koonin E.V."/>
            <person name="Zdobnov E.M."/>
            <person name="Grigoriev I.V."/>
            <person name="Lynch M."/>
            <person name="Boore J.L."/>
        </authorList>
    </citation>
    <scope>NUCLEOTIDE SEQUENCE [LARGE SCALE GENOMIC DNA]</scope>
</reference>
<organism evidence="3 4">
    <name type="scientific">Daphnia pulex</name>
    <name type="common">Water flea</name>
    <dbReference type="NCBI Taxonomy" id="6669"/>
    <lineage>
        <taxon>Eukaryota</taxon>
        <taxon>Metazoa</taxon>
        <taxon>Ecdysozoa</taxon>
        <taxon>Arthropoda</taxon>
        <taxon>Crustacea</taxon>
        <taxon>Branchiopoda</taxon>
        <taxon>Diplostraca</taxon>
        <taxon>Cladocera</taxon>
        <taxon>Anomopoda</taxon>
        <taxon>Daphniidae</taxon>
        <taxon>Daphnia</taxon>
    </lineage>
</organism>
<dbReference type="KEGG" id="dpx:DAPPUDRAFT_300254"/>
<proteinExistence type="predicted"/>
<feature type="chain" id="PRO_5003237200" evidence="2">
    <location>
        <begin position="22"/>
        <end position="209"/>
    </location>
</feature>